<keyword evidence="3" id="KW-1185">Reference proteome</keyword>
<feature type="compositionally biased region" description="Low complexity" evidence="1">
    <location>
        <begin position="77"/>
        <end position="90"/>
    </location>
</feature>
<feature type="compositionally biased region" description="Polar residues" evidence="1">
    <location>
        <begin position="57"/>
        <end position="69"/>
    </location>
</feature>
<protein>
    <submittedName>
        <fullName evidence="2">Uncharacterized protein</fullName>
    </submittedName>
</protein>
<accession>F2UGL6</accession>
<organism evidence="3">
    <name type="scientific">Salpingoeca rosetta (strain ATCC 50818 / BSB-021)</name>
    <dbReference type="NCBI Taxonomy" id="946362"/>
    <lineage>
        <taxon>Eukaryota</taxon>
        <taxon>Choanoflagellata</taxon>
        <taxon>Craspedida</taxon>
        <taxon>Salpingoecidae</taxon>
        <taxon>Salpingoeca</taxon>
    </lineage>
</organism>
<feature type="compositionally biased region" description="Polar residues" evidence="1">
    <location>
        <begin position="376"/>
        <end position="387"/>
    </location>
</feature>
<gene>
    <name evidence="2" type="ORF">PTSG_07884</name>
</gene>
<dbReference type="EMBL" id="GL832973">
    <property type="protein sequence ID" value="EGD75766.1"/>
    <property type="molecule type" value="Genomic_DNA"/>
</dbReference>
<feature type="region of interest" description="Disordered" evidence="1">
    <location>
        <begin position="376"/>
        <end position="400"/>
    </location>
</feature>
<feature type="region of interest" description="Disordered" evidence="1">
    <location>
        <begin position="1"/>
        <end position="203"/>
    </location>
</feature>
<dbReference type="AlphaFoldDB" id="F2UGL6"/>
<evidence type="ECO:0000313" key="2">
    <source>
        <dbReference type="EMBL" id="EGD75766.1"/>
    </source>
</evidence>
<feature type="compositionally biased region" description="Low complexity" evidence="1">
    <location>
        <begin position="127"/>
        <end position="137"/>
    </location>
</feature>
<dbReference type="KEGG" id="sre:PTSG_07884"/>
<feature type="region of interest" description="Disordered" evidence="1">
    <location>
        <begin position="502"/>
        <end position="545"/>
    </location>
</feature>
<evidence type="ECO:0000313" key="3">
    <source>
        <dbReference type="Proteomes" id="UP000007799"/>
    </source>
</evidence>
<sequence>MMSSELFGDNSHTGSSGTDAARPPKSPQARARTPKKTGKAHPGPPPLNISPAPPMLTVTTVPRETSSAAQRMPFLLHNSANSNNNNNAHSMPKTSPDLLGSPTRVATPQRCVSPLGTSPHRQHHQRASSPTAAASAANKQQLKQRPRSKSNTLPANLRPTLRTQRASHRSSHKFNSLPHNHHQQQHSDAQQQQQLGLPSPSSMLTTRATTLSVRHQLHPSDSTLSFNRASRSPAMFSLQEAMSGSGDGQESHQGRSSGDSGKQRRGTGEHSNGEQATARARSPSPLGMQHHQSQTYLSHVISRYIDHFPISRPATPHMSRQRSALMPELPRSPTTTNLNNTPASRVATAKPSTCHHSSFNNTTTSAFNFNNLTPSNRNSYNYTQQHAGTPANRPKAALSRSATMNRSLPMLAGNRSRSSSCAPPIVQTPLTSDALRQLEYETQHLGHWRSVDDLFLSMADPAADTASVDSAPLLPSRNQANPHQRHEDLGLLQIVDVTAAAGSSTTKAHHETYGHLDAPPSPTRTANLLSPDRLPGAFPHRTSTM</sequence>
<reference evidence="2" key="1">
    <citation type="submission" date="2009-08" db="EMBL/GenBank/DDBJ databases">
        <title>Annotation of Salpingoeca rosetta.</title>
        <authorList>
            <consortium name="The Broad Institute Genome Sequencing Platform"/>
            <person name="Russ C."/>
            <person name="Cuomo C."/>
            <person name="Burger G."/>
            <person name="Gray M.W."/>
            <person name="Holland P.W.H."/>
            <person name="King N."/>
            <person name="Lang F.B.F."/>
            <person name="Roger A.J."/>
            <person name="Ruiz-Trillo I."/>
            <person name="Young S.K."/>
            <person name="Zeng Q."/>
            <person name="Gargeya S."/>
            <person name="Alvarado L."/>
            <person name="Berlin A."/>
            <person name="Chapman S.B."/>
            <person name="Chen Z."/>
            <person name="Freedman E."/>
            <person name="Gellesch M."/>
            <person name="Goldberg J."/>
            <person name="Griggs A."/>
            <person name="Gujja S."/>
            <person name="Heilman E."/>
            <person name="Heiman D."/>
            <person name="Howarth C."/>
            <person name="Mehta T."/>
            <person name="Neiman D."/>
            <person name="Pearson M."/>
            <person name="Roberts A."/>
            <person name="Saif S."/>
            <person name="Shea T."/>
            <person name="Shenoy N."/>
            <person name="Sisk P."/>
            <person name="Stolte C."/>
            <person name="Sykes S."/>
            <person name="White J."/>
            <person name="Yandava C."/>
            <person name="Haas B."/>
            <person name="Nusbaum C."/>
            <person name="Birren B."/>
        </authorList>
    </citation>
    <scope>NUCLEOTIDE SEQUENCE [LARGE SCALE GENOMIC DNA]</scope>
    <source>
        <strain evidence="2">ATCC 50818</strain>
    </source>
</reference>
<name>F2UGL6_SALR5</name>
<feature type="compositionally biased region" description="Pro residues" evidence="1">
    <location>
        <begin position="42"/>
        <end position="54"/>
    </location>
</feature>
<feature type="region of interest" description="Disordered" evidence="1">
    <location>
        <begin position="240"/>
        <end position="294"/>
    </location>
</feature>
<dbReference type="InParanoid" id="F2UGL6"/>
<dbReference type="Proteomes" id="UP000007799">
    <property type="component" value="Unassembled WGS sequence"/>
</dbReference>
<evidence type="ECO:0000256" key="1">
    <source>
        <dbReference type="SAM" id="MobiDB-lite"/>
    </source>
</evidence>
<proteinExistence type="predicted"/>
<dbReference type="RefSeq" id="XP_004991687.1">
    <property type="nucleotide sequence ID" value="XM_004991630.1"/>
</dbReference>
<dbReference type="GeneID" id="16072248"/>